<sequence length="143" mass="16363">MSGPHSQSSPPYNIIPLHNLHSDHPCLEYPEVRAVVSVLRAVDDLRKPPFVHWLPYMDLLDWLALFFGFQGDNVKNQREHLVLHLANAQMRHSHPADSTGTFRNIVLTPPRVPSSAARELHKVVLFPRAGIQRLCFGQCQLWF</sequence>
<gene>
    <name evidence="1" type="ORF">HRI_003857700</name>
</gene>
<comment type="caution">
    <text evidence="1">The sequence shown here is derived from an EMBL/GenBank/DDBJ whole genome shotgun (WGS) entry which is preliminary data.</text>
</comment>
<dbReference type="GO" id="GO:0046527">
    <property type="term" value="F:glucosyltransferase activity"/>
    <property type="evidence" value="ECO:0007669"/>
    <property type="project" value="TreeGrafter"/>
</dbReference>
<dbReference type="PANTHER" id="PTHR12741:SF7">
    <property type="entry name" value="CALLOSE SYNTHASE 12"/>
    <property type="match status" value="1"/>
</dbReference>
<dbReference type="GO" id="GO:0005886">
    <property type="term" value="C:plasma membrane"/>
    <property type="evidence" value="ECO:0007669"/>
    <property type="project" value="TreeGrafter"/>
</dbReference>
<dbReference type="EMBL" id="BSYR01000035">
    <property type="protein sequence ID" value="GMJ01885.1"/>
    <property type="molecule type" value="Genomic_DNA"/>
</dbReference>
<protein>
    <submittedName>
        <fullName evidence="1">Uncharacterized protein</fullName>
    </submittedName>
</protein>
<reference evidence="1" key="1">
    <citation type="submission" date="2023-05" db="EMBL/GenBank/DDBJ databases">
        <title>Genome and transcriptome analyses reveal genes involved in the formation of fine ridges on petal epidermal cells in Hibiscus trionum.</title>
        <authorList>
            <person name="Koshimizu S."/>
            <person name="Masuda S."/>
            <person name="Ishii T."/>
            <person name="Shirasu K."/>
            <person name="Hoshino A."/>
            <person name="Arita M."/>
        </authorList>
    </citation>
    <scope>NUCLEOTIDE SEQUENCE</scope>
    <source>
        <strain evidence="1">Hamamatsu line</strain>
    </source>
</reference>
<dbReference type="AlphaFoldDB" id="A0A9W7MJC6"/>
<name>A0A9W7MJC6_HIBTR</name>
<keyword evidence="2" id="KW-1185">Reference proteome</keyword>
<evidence type="ECO:0000313" key="2">
    <source>
        <dbReference type="Proteomes" id="UP001165190"/>
    </source>
</evidence>
<dbReference type="Proteomes" id="UP001165190">
    <property type="component" value="Unassembled WGS sequence"/>
</dbReference>
<proteinExistence type="predicted"/>
<evidence type="ECO:0000313" key="1">
    <source>
        <dbReference type="EMBL" id="GMJ01885.1"/>
    </source>
</evidence>
<dbReference type="OrthoDB" id="1743678at2759"/>
<accession>A0A9W7MJC6</accession>
<dbReference type="PANTHER" id="PTHR12741">
    <property type="entry name" value="LYST-INTERACTING PROTEIN LIP5 DOPAMINE RESPONSIVE PROTEIN DRG-1"/>
    <property type="match status" value="1"/>
</dbReference>
<organism evidence="1 2">
    <name type="scientific">Hibiscus trionum</name>
    <name type="common">Flower of an hour</name>
    <dbReference type="NCBI Taxonomy" id="183268"/>
    <lineage>
        <taxon>Eukaryota</taxon>
        <taxon>Viridiplantae</taxon>
        <taxon>Streptophyta</taxon>
        <taxon>Embryophyta</taxon>
        <taxon>Tracheophyta</taxon>
        <taxon>Spermatophyta</taxon>
        <taxon>Magnoliopsida</taxon>
        <taxon>eudicotyledons</taxon>
        <taxon>Gunneridae</taxon>
        <taxon>Pentapetalae</taxon>
        <taxon>rosids</taxon>
        <taxon>malvids</taxon>
        <taxon>Malvales</taxon>
        <taxon>Malvaceae</taxon>
        <taxon>Malvoideae</taxon>
        <taxon>Hibiscus</taxon>
    </lineage>
</organism>